<dbReference type="AlphaFoldDB" id="A0A927WJ63"/>
<name>A0A927WJ63_SELRU</name>
<dbReference type="EMBL" id="SVBY01000041">
    <property type="protein sequence ID" value="MBE6092867.1"/>
    <property type="molecule type" value="Genomic_DNA"/>
</dbReference>
<evidence type="ECO:0000313" key="2">
    <source>
        <dbReference type="Proteomes" id="UP000761380"/>
    </source>
</evidence>
<proteinExistence type="predicted"/>
<protein>
    <submittedName>
        <fullName evidence="1">Uncharacterized protein</fullName>
    </submittedName>
</protein>
<organism evidence="1 2">
    <name type="scientific">Selenomonas ruminantium</name>
    <dbReference type="NCBI Taxonomy" id="971"/>
    <lineage>
        <taxon>Bacteria</taxon>
        <taxon>Bacillati</taxon>
        <taxon>Bacillota</taxon>
        <taxon>Negativicutes</taxon>
        <taxon>Selenomonadales</taxon>
        <taxon>Selenomonadaceae</taxon>
        <taxon>Selenomonas</taxon>
    </lineage>
</organism>
<comment type="caution">
    <text evidence="1">The sequence shown here is derived from an EMBL/GenBank/DDBJ whole genome shotgun (WGS) entry which is preliminary data.</text>
</comment>
<sequence>MCDLNITLKDGGYIEIDGLSSVKCIGSDKTVTFDKDKFTDVPLRDGVTYVFAGKSLTASLCGAEIKYLLFSTDT</sequence>
<dbReference type="Proteomes" id="UP000761380">
    <property type="component" value="Unassembled WGS sequence"/>
</dbReference>
<accession>A0A927WJ63</accession>
<reference evidence="1" key="1">
    <citation type="submission" date="2019-04" db="EMBL/GenBank/DDBJ databases">
        <title>Evolution of Biomass-Degrading Anaerobic Consortia Revealed by Metagenomics.</title>
        <authorList>
            <person name="Peng X."/>
        </authorList>
    </citation>
    <scope>NUCLEOTIDE SEQUENCE</scope>
    <source>
        <strain evidence="1">SIG240</strain>
    </source>
</reference>
<gene>
    <name evidence="1" type="ORF">E7201_06840</name>
</gene>
<evidence type="ECO:0000313" key="1">
    <source>
        <dbReference type="EMBL" id="MBE6092867.1"/>
    </source>
</evidence>